<protein>
    <recommendedName>
        <fullName evidence="6">GH26 domain-containing protein</fullName>
    </recommendedName>
</protein>
<accession>A0AAD5SD41</accession>
<evidence type="ECO:0000259" key="6">
    <source>
        <dbReference type="PROSITE" id="PS51764"/>
    </source>
</evidence>
<keyword evidence="2 4" id="KW-0378">Hydrolase</keyword>
<feature type="domain" description="GH26" evidence="6">
    <location>
        <begin position="252"/>
        <end position="546"/>
    </location>
</feature>
<feature type="active site" description="Nucleophile" evidence="4">
    <location>
        <position position="494"/>
    </location>
</feature>
<keyword evidence="3 4" id="KW-0326">Glycosidase</keyword>
<keyword evidence="8" id="KW-1185">Reference proteome</keyword>
<evidence type="ECO:0000256" key="2">
    <source>
        <dbReference type="ARBA" id="ARBA00022801"/>
    </source>
</evidence>
<sequence length="600" mass="66661">MGKPLFAGASAVLLASSALAQLSDVVVYDGALAKGWDEWSWSLEGSTVYNYAGAPAAPNGKPVIKTSVTQWGALSLHSNNNDFYGAKTLVLLLAADSKPNFNIFLQDAANANSAAQSTSGNCEAWAAGAYAKCTFDLSGIPDGTWNRVNFQNTDAATNTLYLSDVKLSATEKPPYVVPDSYPTYPANEQWCQDLAPSADYTCEQQAGWGKCNLTENPWMNGYCQVTCNACPQYAPRSQPWKLSAPYDKKLNKAAKTLYDSLKFSFNRKVLSGQAETADTSQDRDGEFKFIANLTGATPAVRLMDFIFYVGEPAFEDGSIARAIDWYQNKSGIVQYQWHWRPRAEYGSSFYAAETTFDITKAVVKGTKEYNHTIEDIAGVIAKAKLLEKAGVPFIFRPLHEPNGGWFWWGSKGAAPYLKMWDLIQSEFTKAKVHNVIWLHNFAGAPVPEWYPGNNKVDIVSVDRYSAPGVYDAYPSDFYRLKYITGGTKIQVFGENGPVPDIKLMVETGALWGYFATWNGDFIYGQKQNSEKELIRQYQHDKVFNLEDIQALVEAGVCPPAPKPRDPKKKIKYLLGKRLKKITEYLKEVAKDLVKYLAGKF</sequence>
<dbReference type="PROSITE" id="PS51764">
    <property type="entry name" value="GH26"/>
    <property type="match status" value="1"/>
</dbReference>
<gene>
    <name evidence="7" type="ORF">HK097_006624</name>
</gene>
<dbReference type="PRINTS" id="PR00739">
    <property type="entry name" value="GLHYDRLASE26"/>
</dbReference>
<dbReference type="PANTHER" id="PTHR40079:SF4">
    <property type="entry name" value="GH26 DOMAIN-CONTAINING PROTEIN-RELATED"/>
    <property type="match status" value="1"/>
</dbReference>
<dbReference type="AlphaFoldDB" id="A0AAD5SD41"/>
<evidence type="ECO:0000313" key="7">
    <source>
        <dbReference type="EMBL" id="KAJ3052260.1"/>
    </source>
</evidence>
<dbReference type="Proteomes" id="UP001212841">
    <property type="component" value="Unassembled WGS sequence"/>
</dbReference>
<dbReference type="GO" id="GO:0016985">
    <property type="term" value="F:mannan endo-1,4-beta-mannosidase activity"/>
    <property type="evidence" value="ECO:0007669"/>
    <property type="project" value="InterPro"/>
</dbReference>
<reference evidence="7" key="1">
    <citation type="submission" date="2020-05" db="EMBL/GenBank/DDBJ databases">
        <title>Phylogenomic resolution of chytrid fungi.</title>
        <authorList>
            <person name="Stajich J.E."/>
            <person name="Amses K."/>
            <person name="Simmons R."/>
            <person name="Seto K."/>
            <person name="Myers J."/>
            <person name="Bonds A."/>
            <person name="Quandt C.A."/>
            <person name="Barry K."/>
            <person name="Liu P."/>
            <person name="Grigoriev I."/>
            <person name="Longcore J.E."/>
            <person name="James T.Y."/>
        </authorList>
    </citation>
    <scope>NUCLEOTIDE SEQUENCE</scope>
    <source>
        <strain evidence="7">JEL0318</strain>
    </source>
</reference>
<evidence type="ECO:0000313" key="8">
    <source>
        <dbReference type="Proteomes" id="UP001212841"/>
    </source>
</evidence>
<comment type="caution">
    <text evidence="7">The sequence shown here is derived from an EMBL/GenBank/DDBJ whole genome shotgun (WGS) entry which is preliminary data.</text>
</comment>
<evidence type="ECO:0000256" key="3">
    <source>
        <dbReference type="ARBA" id="ARBA00023295"/>
    </source>
</evidence>
<organism evidence="7 8">
    <name type="scientific">Rhizophlyctis rosea</name>
    <dbReference type="NCBI Taxonomy" id="64517"/>
    <lineage>
        <taxon>Eukaryota</taxon>
        <taxon>Fungi</taxon>
        <taxon>Fungi incertae sedis</taxon>
        <taxon>Chytridiomycota</taxon>
        <taxon>Chytridiomycota incertae sedis</taxon>
        <taxon>Chytridiomycetes</taxon>
        <taxon>Rhizophlyctidales</taxon>
        <taxon>Rhizophlyctidaceae</taxon>
        <taxon>Rhizophlyctis</taxon>
    </lineage>
</organism>
<dbReference type="InterPro" id="IPR022790">
    <property type="entry name" value="GH26_dom"/>
</dbReference>
<dbReference type="Gene3D" id="2.60.120.430">
    <property type="entry name" value="Galactose-binding lectin"/>
    <property type="match status" value="1"/>
</dbReference>
<evidence type="ECO:0000256" key="4">
    <source>
        <dbReference type="PROSITE-ProRule" id="PRU01100"/>
    </source>
</evidence>
<name>A0AAD5SD41_9FUNG</name>
<evidence type="ECO:0000256" key="1">
    <source>
        <dbReference type="ARBA" id="ARBA00007754"/>
    </source>
</evidence>
<comment type="similarity">
    <text evidence="1 4">Belongs to the glycosyl hydrolase 26 family.</text>
</comment>
<evidence type="ECO:0000256" key="5">
    <source>
        <dbReference type="SAM" id="SignalP"/>
    </source>
</evidence>
<feature type="active site" description="Proton donor" evidence="4">
    <location>
        <position position="400"/>
    </location>
</feature>
<dbReference type="InterPro" id="IPR000805">
    <property type="entry name" value="Glyco_hydro_26"/>
</dbReference>
<dbReference type="Gene3D" id="3.20.20.80">
    <property type="entry name" value="Glycosidases"/>
    <property type="match status" value="1"/>
</dbReference>
<dbReference type="InterPro" id="IPR017853">
    <property type="entry name" value="GH"/>
</dbReference>
<proteinExistence type="inferred from homology"/>
<dbReference type="PANTHER" id="PTHR40079">
    <property type="entry name" value="MANNAN ENDO-1,4-BETA-MANNOSIDASE E-RELATED"/>
    <property type="match status" value="1"/>
</dbReference>
<dbReference type="GO" id="GO:0006080">
    <property type="term" value="P:substituted mannan metabolic process"/>
    <property type="evidence" value="ECO:0007669"/>
    <property type="project" value="InterPro"/>
</dbReference>
<dbReference type="EMBL" id="JADGJD010000310">
    <property type="protein sequence ID" value="KAJ3052260.1"/>
    <property type="molecule type" value="Genomic_DNA"/>
</dbReference>
<dbReference type="Pfam" id="PF02156">
    <property type="entry name" value="Glyco_hydro_26"/>
    <property type="match status" value="1"/>
</dbReference>
<feature type="chain" id="PRO_5042090831" description="GH26 domain-containing protein" evidence="5">
    <location>
        <begin position="21"/>
        <end position="600"/>
    </location>
</feature>
<keyword evidence="5" id="KW-0732">Signal</keyword>
<dbReference type="SUPFAM" id="SSF51445">
    <property type="entry name" value="(Trans)glycosidases"/>
    <property type="match status" value="1"/>
</dbReference>
<feature type="signal peptide" evidence="5">
    <location>
        <begin position="1"/>
        <end position="20"/>
    </location>
</feature>